<organism evidence="2 3">
    <name type="scientific">Malus domestica</name>
    <name type="common">Apple</name>
    <name type="synonym">Pyrus malus</name>
    <dbReference type="NCBI Taxonomy" id="3750"/>
    <lineage>
        <taxon>Eukaryota</taxon>
        <taxon>Viridiplantae</taxon>
        <taxon>Streptophyta</taxon>
        <taxon>Embryophyta</taxon>
        <taxon>Tracheophyta</taxon>
        <taxon>Spermatophyta</taxon>
        <taxon>Magnoliopsida</taxon>
        <taxon>eudicotyledons</taxon>
        <taxon>Gunneridae</taxon>
        <taxon>Pentapetalae</taxon>
        <taxon>rosids</taxon>
        <taxon>fabids</taxon>
        <taxon>Rosales</taxon>
        <taxon>Rosaceae</taxon>
        <taxon>Amygdaloideae</taxon>
        <taxon>Maleae</taxon>
        <taxon>Malus</taxon>
    </lineage>
</organism>
<feature type="compositionally biased region" description="Gly residues" evidence="1">
    <location>
        <begin position="1"/>
        <end position="15"/>
    </location>
</feature>
<name>A0A498JI89_MALDO</name>
<accession>A0A498JI89</accession>
<dbReference type="Proteomes" id="UP000290289">
    <property type="component" value="Chromosome 7"/>
</dbReference>
<dbReference type="AlphaFoldDB" id="A0A498JI89"/>
<gene>
    <name evidence="2" type="ORF">DVH24_014280</name>
</gene>
<proteinExistence type="predicted"/>
<feature type="region of interest" description="Disordered" evidence="1">
    <location>
        <begin position="1"/>
        <end position="29"/>
    </location>
</feature>
<evidence type="ECO:0000313" key="2">
    <source>
        <dbReference type="EMBL" id="RXH93704.1"/>
    </source>
</evidence>
<dbReference type="EMBL" id="RDQH01000333">
    <property type="protein sequence ID" value="RXH93704.1"/>
    <property type="molecule type" value="Genomic_DNA"/>
</dbReference>
<keyword evidence="3" id="KW-1185">Reference proteome</keyword>
<evidence type="ECO:0000256" key="1">
    <source>
        <dbReference type="SAM" id="MobiDB-lite"/>
    </source>
</evidence>
<protein>
    <submittedName>
        <fullName evidence="2">Uncharacterized protein</fullName>
    </submittedName>
</protein>
<sequence>MGGRCVGLGGVGEGRAGTSRKGSEESWSSSLFRHRRGSLRIRSQLHLHCHLNKLLLLGSTSIRTKLTKVRFCQPNIALKHATNASIIPVVREYSSFGYVQDSKFYIVEAILRCGNNSLICLVLNFV</sequence>
<dbReference type="STRING" id="3750.A0A498JI89"/>
<comment type="caution">
    <text evidence="2">The sequence shown here is derived from an EMBL/GenBank/DDBJ whole genome shotgun (WGS) entry which is preliminary data.</text>
</comment>
<reference evidence="2 3" key="1">
    <citation type="submission" date="2018-10" db="EMBL/GenBank/DDBJ databases">
        <title>A high-quality apple genome assembly.</title>
        <authorList>
            <person name="Hu J."/>
        </authorList>
    </citation>
    <scope>NUCLEOTIDE SEQUENCE [LARGE SCALE GENOMIC DNA]</scope>
    <source>
        <strain evidence="3">cv. HFTH1</strain>
        <tissue evidence="2">Young leaf</tissue>
    </source>
</reference>
<evidence type="ECO:0000313" key="3">
    <source>
        <dbReference type="Proteomes" id="UP000290289"/>
    </source>
</evidence>